<feature type="signal peptide" evidence="1">
    <location>
        <begin position="1"/>
        <end position="24"/>
    </location>
</feature>
<proteinExistence type="predicted"/>
<name>A0A518BFT0_9BACT</name>
<gene>
    <name evidence="2" type="ORF">Pla133_08940</name>
</gene>
<evidence type="ECO:0000313" key="2">
    <source>
        <dbReference type="EMBL" id="QDU65828.1"/>
    </source>
</evidence>
<feature type="chain" id="PRO_5021955845" evidence="1">
    <location>
        <begin position="25"/>
        <end position="838"/>
    </location>
</feature>
<keyword evidence="3" id="KW-1185">Reference proteome</keyword>
<dbReference type="RefSeq" id="WP_145062824.1">
    <property type="nucleotide sequence ID" value="NZ_CP036287.1"/>
</dbReference>
<protein>
    <submittedName>
        <fullName evidence="2">Uncharacterized protein</fullName>
    </submittedName>
</protein>
<dbReference type="PANTHER" id="PTHR36220">
    <property type="entry name" value="UNNAMED PRODUCT"/>
    <property type="match status" value="1"/>
</dbReference>
<dbReference type="AlphaFoldDB" id="A0A518BFT0"/>
<sequence precursor="true">MNLSVPLAATLLCTALASSTPAQVCDQFLVLEAEDGTAVDQFGAAVAVDGGLVAVGAPTAGQTGSVTVFDAATGAQLVRVTPPAASGASKFGSTLDLDGNLMVVGAPDSTVSFVGNAGSAYVVDVTTGSLVTELHPSVATPKEHFGTAVAIEGTIALVSSHSSATGTFGVGSLYAFDAITGVELYKLSPSGADYLGAFGKAIAVDQGRILVRGNGGLGLLYELSTGAQIGQLVPEYAGPQGFGPIALGGGTALVARSGPQSTNAETLVFDVASGIQRMHLTPEDSISTITSVTADGGLAATTQASGSYVYDLASGAQVGKLIADGPVSYSLGGSSIAIGGDLVAVGRTTNGSGGAGYVVVFDLSDCNLAPLPDPAQVCTEARKFVDSASLVFEDFGRSVGVDGSLGVIGSKSRGARIVDLVSGSELFELDAGVGTLGAGFGHAVAIDGGLAIVGAPIASGVLPNAGQAFMFDAVSGSLVLELLADDPETGDRFGLAVAISGQRAVVGAPDDLVGAGSGSTYLYDVGQSAALAKLAPATAQWPDEFGRSVAISDSSVAVGSLGAVHLFRASDGLFLRTIAWPSQLDSFGQALALSGDTLVVGLEGAAITFDVPSGALLAVLEPSDGVASDQFGVAVGIHGNLAIVGARGDYDQGYDSGSAYLFDPYTGAELAKLLASSGGAGDLFGSAVDIDGSHVIVGAIRVGNVGAGYSFDVPVGAWAGLGGGQFGTKGLPVLTGCGLTAQNAALTLTLTGGRPASPALVVLGGSQVSLPFLGGVLVPFPDVVVTTLSTEVDGSLQVDLTIAPALPGGAQIFSQVWIPDALAPLGAAASNGLMVTAP</sequence>
<dbReference type="InterPro" id="IPR015943">
    <property type="entry name" value="WD40/YVTN_repeat-like_dom_sf"/>
</dbReference>
<accession>A0A518BFT0</accession>
<dbReference type="EMBL" id="CP036287">
    <property type="protein sequence ID" value="QDU65828.1"/>
    <property type="molecule type" value="Genomic_DNA"/>
</dbReference>
<dbReference type="Gene3D" id="2.130.10.10">
    <property type="entry name" value="YVTN repeat-like/Quinoprotein amine dehydrogenase"/>
    <property type="match status" value="3"/>
</dbReference>
<dbReference type="PANTHER" id="PTHR36220:SF1">
    <property type="entry name" value="GAMMA TUBULIN COMPLEX COMPONENT C-TERMINAL DOMAIN-CONTAINING PROTEIN"/>
    <property type="match status" value="1"/>
</dbReference>
<evidence type="ECO:0000256" key="1">
    <source>
        <dbReference type="SAM" id="SignalP"/>
    </source>
</evidence>
<dbReference type="Pfam" id="PF14312">
    <property type="entry name" value="FG-GAP_2"/>
    <property type="match status" value="4"/>
</dbReference>
<organism evidence="2 3">
    <name type="scientific">Engelhardtia mirabilis</name>
    <dbReference type="NCBI Taxonomy" id="2528011"/>
    <lineage>
        <taxon>Bacteria</taxon>
        <taxon>Pseudomonadati</taxon>
        <taxon>Planctomycetota</taxon>
        <taxon>Planctomycetia</taxon>
        <taxon>Planctomycetia incertae sedis</taxon>
        <taxon>Engelhardtia</taxon>
    </lineage>
</organism>
<reference evidence="2 3" key="1">
    <citation type="submission" date="2019-02" db="EMBL/GenBank/DDBJ databases">
        <title>Deep-cultivation of Planctomycetes and their phenomic and genomic characterization uncovers novel biology.</title>
        <authorList>
            <person name="Wiegand S."/>
            <person name="Jogler M."/>
            <person name="Boedeker C."/>
            <person name="Pinto D."/>
            <person name="Vollmers J."/>
            <person name="Rivas-Marin E."/>
            <person name="Kohn T."/>
            <person name="Peeters S.H."/>
            <person name="Heuer A."/>
            <person name="Rast P."/>
            <person name="Oberbeckmann S."/>
            <person name="Bunk B."/>
            <person name="Jeske O."/>
            <person name="Meyerdierks A."/>
            <person name="Storesund J.E."/>
            <person name="Kallscheuer N."/>
            <person name="Luecker S."/>
            <person name="Lage O.M."/>
            <person name="Pohl T."/>
            <person name="Merkel B.J."/>
            <person name="Hornburger P."/>
            <person name="Mueller R.-W."/>
            <person name="Bruemmer F."/>
            <person name="Labrenz M."/>
            <person name="Spormann A.M."/>
            <person name="Op den Camp H."/>
            <person name="Overmann J."/>
            <person name="Amann R."/>
            <person name="Jetten M.S.M."/>
            <person name="Mascher T."/>
            <person name="Medema M.H."/>
            <person name="Devos D.P."/>
            <person name="Kaster A.-K."/>
            <person name="Ovreas L."/>
            <person name="Rohde M."/>
            <person name="Galperin M.Y."/>
            <person name="Jogler C."/>
        </authorList>
    </citation>
    <scope>NUCLEOTIDE SEQUENCE [LARGE SCALE GENOMIC DNA]</scope>
    <source>
        <strain evidence="2 3">Pla133</strain>
    </source>
</reference>
<keyword evidence="1" id="KW-0732">Signal</keyword>
<dbReference type="KEGG" id="pbap:Pla133_08940"/>
<dbReference type="SUPFAM" id="SSF50998">
    <property type="entry name" value="Quinoprotein alcohol dehydrogenase-like"/>
    <property type="match status" value="3"/>
</dbReference>
<dbReference type="InterPro" id="IPR013517">
    <property type="entry name" value="FG-GAP"/>
</dbReference>
<dbReference type="InterPro" id="IPR011047">
    <property type="entry name" value="Quinoprotein_ADH-like_sf"/>
</dbReference>
<dbReference type="Proteomes" id="UP000316921">
    <property type="component" value="Chromosome"/>
</dbReference>
<evidence type="ECO:0000313" key="3">
    <source>
        <dbReference type="Proteomes" id="UP000316921"/>
    </source>
</evidence>